<dbReference type="Pfam" id="PF00319">
    <property type="entry name" value="SRF-TF"/>
    <property type="match status" value="1"/>
</dbReference>
<protein>
    <recommendedName>
        <fullName evidence="6">MADS-box domain-containing protein</fullName>
    </recommendedName>
</protein>
<dbReference type="PRINTS" id="PR00404">
    <property type="entry name" value="MADSDOMAIN"/>
</dbReference>
<keyword evidence="5" id="KW-0539">Nucleus</keyword>
<sequence>MLRGKVELRRRENATNWQVKFLKRRIGLSKRAHELSVSWDVEIAVIVGGRRRNKSLGIEYRVGS</sequence>
<dbReference type="GO" id="GO:0005634">
    <property type="term" value="C:nucleus"/>
    <property type="evidence" value="ECO:0007669"/>
    <property type="project" value="UniProtKB-SubCell"/>
</dbReference>
<dbReference type="SUPFAM" id="SSF55455">
    <property type="entry name" value="SRF-like"/>
    <property type="match status" value="1"/>
</dbReference>
<evidence type="ECO:0000256" key="1">
    <source>
        <dbReference type="ARBA" id="ARBA00004123"/>
    </source>
</evidence>
<evidence type="ECO:0000313" key="8">
    <source>
        <dbReference type="Proteomes" id="UP001154282"/>
    </source>
</evidence>
<evidence type="ECO:0000313" key="7">
    <source>
        <dbReference type="EMBL" id="CAI0548188.1"/>
    </source>
</evidence>
<dbReference type="SMART" id="SM00432">
    <property type="entry name" value="MADS"/>
    <property type="match status" value="1"/>
</dbReference>
<evidence type="ECO:0000256" key="5">
    <source>
        <dbReference type="ARBA" id="ARBA00023242"/>
    </source>
</evidence>
<evidence type="ECO:0000256" key="2">
    <source>
        <dbReference type="ARBA" id="ARBA00023015"/>
    </source>
</evidence>
<dbReference type="EMBL" id="CAMGYJ010000010">
    <property type="protein sequence ID" value="CAI0548188.1"/>
    <property type="molecule type" value="Genomic_DNA"/>
</dbReference>
<accession>A0AAV0QVJ5</accession>
<dbReference type="InterPro" id="IPR036879">
    <property type="entry name" value="TF_MADSbox_sf"/>
</dbReference>
<keyword evidence="3" id="KW-0238">DNA-binding</keyword>
<dbReference type="PROSITE" id="PS50066">
    <property type="entry name" value="MADS_BOX_2"/>
    <property type="match status" value="1"/>
</dbReference>
<keyword evidence="4" id="KW-0804">Transcription</keyword>
<dbReference type="Proteomes" id="UP001154282">
    <property type="component" value="Unassembled WGS sequence"/>
</dbReference>
<evidence type="ECO:0000256" key="4">
    <source>
        <dbReference type="ARBA" id="ARBA00023163"/>
    </source>
</evidence>
<dbReference type="GO" id="GO:0003677">
    <property type="term" value="F:DNA binding"/>
    <property type="evidence" value="ECO:0007669"/>
    <property type="project" value="UniProtKB-KW"/>
</dbReference>
<proteinExistence type="predicted"/>
<evidence type="ECO:0000256" key="3">
    <source>
        <dbReference type="ARBA" id="ARBA00023125"/>
    </source>
</evidence>
<comment type="subcellular location">
    <subcellularLocation>
        <location evidence="1">Nucleus</location>
    </subcellularLocation>
</comment>
<keyword evidence="8" id="KW-1185">Reference proteome</keyword>
<dbReference type="InterPro" id="IPR002100">
    <property type="entry name" value="TF_MADSbox"/>
</dbReference>
<comment type="caution">
    <text evidence="7">The sequence shown here is derived from an EMBL/GenBank/DDBJ whole genome shotgun (WGS) entry which is preliminary data.</text>
</comment>
<dbReference type="Gene3D" id="3.40.1810.10">
    <property type="entry name" value="Transcription factor, MADS-box"/>
    <property type="match status" value="1"/>
</dbReference>
<organism evidence="7 8">
    <name type="scientific">Linum tenue</name>
    <dbReference type="NCBI Taxonomy" id="586396"/>
    <lineage>
        <taxon>Eukaryota</taxon>
        <taxon>Viridiplantae</taxon>
        <taxon>Streptophyta</taxon>
        <taxon>Embryophyta</taxon>
        <taxon>Tracheophyta</taxon>
        <taxon>Spermatophyta</taxon>
        <taxon>Magnoliopsida</taxon>
        <taxon>eudicotyledons</taxon>
        <taxon>Gunneridae</taxon>
        <taxon>Pentapetalae</taxon>
        <taxon>rosids</taxon>
        <taxon>fabids</taxon>
        <taxon>Malpighiales</taxon>
        <taxon>Linaceae</taxon>
        <taxon>Linum</taxon>
    </lineage>
</organism>
<keyword evidence="2" id="KW-0805">Transcription regulation</keyword>
<reference evidence="7" key="1">
    <citation type="submission" date="2022-08" db="EMBL/GenBank/DDBJ databases">
        <authorList>
            <person name="Gutierrez-Valencia J."/>
        </authorList>
    </citation>
    <scope>NUCLEOTIDE SEQUENCE</scope>
</reference>
<name>A0AAV0QVJ5_9ROSI</name>
<gene>
    <name evidence="7" type="ORF">LITE_LOCUS44682</name>
</gene>
<dbReference type="AlphaFoldDB" id="A0AAV0QVJ5"/>
<dbReference type="GO" id="GO:0046983">
    <property type="term" value="F:protein dimerization activity"/>
    <property type="evidence" value="ECO:0007669"/>
    <property type="project" value="InterPro"/>
</dbReference>
<evidence type="ECO:0000259" key="6">
    <source>
        <dbReference type="PROSITE" id="PS50066"/>
    </source>
</evidence>
<feature type="domain" description="MADS-box" evidence="6">
    <location>
        <begin position="1"/>
        <end position="47"/>
    </location>
</feature>